<evidence type="ECO:0000313" key="1">
    <source>
        <dbReference type="EMBL" id="KAJ1677324.1"/>
    </source>
</evidence>
<proteinExistence type="predicted"/>
<reference evidence="1" key="1">
    <citation type="submission" date="2022-06" db="EMBL/GenBank/DDBJ databases">
        <title>Phylogenomic reconstructions and comparative analyses of Kickxellomycotina fungi.</title>
        <authorList>
            <person name="Reynolds N.K."/>
            <person name="Stajich J.E."/>
            <person name="Barry K."/>
            <person name="Grigoriev I.V."/>
            <person name="Crous P."/>
            <person name="Smith M.E."/>
        </authorList>
    </citation>
    <scope>NUCLEOTIDE SEQUENCE</scope>
    <source>
        <strain evidence="1">RSA 2271</strain>
    </source>
</reference>
<dbReference type="EMBL" id="JAMZIH010002622">
    <property type="protein sequence ID" value="KAJ1677324.1"/>
    <property type="molecule type" value="Genomic_DNA"/>
</dbReference>
<organism evidence="1 2">
    <name type="scientific">Spiromyces aspiralis</name>
    <dbReference type="NCBI Taxonomy" id="68401"/>
    <lineage>
        <taxon>Eukaryota</taxon>
        <taxon>Fungi</taxon>
        <taxon>Fungi incertae sedis</taxon>
        <taxon>Zoopagomycota</taxon>
        <taxon>Kickxellomycotina</taxon>
        <taxon>Kickxellomycetes</taxon>
        <taxon>Kickxellales</taxon>
        <taxon>Kickxellaceae</taxon>
        <taxon>Spiromyces</taxon>
    </lineage>
</organism>
<accession>A0ACC1HLF4</accession>
<protein>
    <submittedName>
        <fullName evidence="1">Uncharacterized protein</fullName>
    </submittedName>
</protein>
<evidence type="ECO:0000313" key="2">
    <source>
        <dbReference type="Proteomes" id="UP001145114"/>
    </source>
</evidence>
<gene>
    <name evidence="1" type="ORF">EV182_006408</name>
</gene>
<keyword evidence="2" id="KW-1185">Reference proteome</keyword>
<dbReference type="Proteomes" id="UP001145114">
    <property type="component" value="Unassembled WGS sequence"/>
</dbReference>
<comment type="caution">
    <text evidence="1">The sequence shown here is derived from an EMBL/GenBank/DDBJ whole genome shotgun (WGS) entry which is preliminary data.</text>
</comment>
<sequence>APISVSQNNYLPNPVPIVHEISILRSPLPRAPSTRQQDVFTSWLPEQILAKSCHRRVNDGRALYIKPRPRPRPKVSWSTIDPAEEITKPGLARDQVKQLEQALQHYA</sequence>
<name>A0ACC1HLF4_9FUNG</name>
<feature type="non-terminal residue" evidence="1">
    <location>
        <position position="1"/>
    </location>
</feature>